<evidence type="ECO:0000256" key="15">
    <source>
        <dbReference type="SAM" id="MobiDB-lite"/>
    </source>
</evidence>
<feature type="disulfide bond" evidence="10">
    <location>
        <begin position="3219"/>
        <end position="3236"/>
    </location>
</feature>
<dbReference type="SUPFAM" id="SSF57184">
    <property type="entry name" value="Growth factor receptor domain"/>
    <property type="match status" value="1"/>
</dbReference>
<feature type="disulfide bond" evidence="12">
    <location>
        <begin position="116"/>
        <end position="134"/>
    </location>
</feature>
<feature type="domain" description="EGF-like" evidence="17">
    <location>
        <begin position="2955"/>
        <end position="2993"/>
    </location>
</feature>
<dbReference type="InterPro" id="IPR001791">
    <property type="entry name" value="Laminin_G"/>
</dbReference>
<dbReference type="CDD" id="cd00110">
    <property type="entry name" value="LamG"/>
    <property type="match status" value="3"/>
</dbReference>
<dbReference type="SMART" id="SM00409">
    <property type="entry name" value="IG"/>
    <property type="match status" value="12"/>
</dbReference>
<feature type="disulfide bond" evidence="14">
    <location>
        <begin position="1331"/>
        <end position="1345"/>
    </location>
</feature>
<dbReference type="InterPro" id="IPR003599">
    <property type="entry name" value="Ig_sub"/>
</dbReference>
<evidence type="ECO:0000313" key="23">
    <source>
        <dbReference type="Proteomes" id="UP000291343"/>
    </source>
</evidence>
<dbReference type="Pfam" id="PF00008">
    <property type="entry name" value="EGF"/>
    <property type="match status" value="3"/>
</dbReference>
<feature type="disulfide bond" evidence="14">
    <location>
        <begin position="1374"/>
        <end position="1383"/>
    </location>
</feature>
<dbReference type="InterPro" id="IPR013151">
    <property type="entry name" value="Immunoglobulin_dom"/>
</dbReference>
<feature type="domain" description="Ig-like" evidence="20">
    <location>
        <begin position="2156"/>
        <end position="2251"/>
    </location>
</feature>
<dbReference type="PRINTS" id="PR00261">
    <property type="entry name" value="LDLRECEPTOR"/>
</dbReference>
<feature type="disulfide bond" evidence="10">
    <location>
        <begin position="3020"/>
        <end position="3029"/>
    </location>
</feature>
<evidence type="ECO:0000256" key="1">
    <source>
        <dbReference type="ARBA" id="ARBA00004302"/>
    </source>
</evidence>
<evidence type="ECO:0000256" key="14">
    <source>
        <dbReference type="PROSITE-ProRule" id="PRU00460"/>
    </source>
</evidence>
<gene>
    <name evidence="22" type="ORF">LSTR_LSTR006463</name>
</gene>
<evidence type="ECO:0000256" key="5">
    <source>
        <dbReference type="ARBA" id="ARBA00022737"/>
    </source>
</evidence>
<dbReference type="PROSITE" id="PS01186">
    <property type="entry name" value="EGF_2"/>
    <property type="match status" value="3"/>
</dbReference>
<keyword evidence="9 14" id="KW-0424">Laminin EGF-like domain</keyword>
<feature type="domain" description="Laminin G" evidence="16">
    <location>
        <begin position="3035"/>
        <end position="3206"/>
    </location>
</feature>
<feature type="disulfide bond" evidence="12">
    <location>
        <begin position="22"/>
        <end position="34"/>
    </location>
</feature>
<feature type="disulfide bond" evidence="12">
    <location>
        <begin position="175"/>
        <end position="190"/>
    </location>
</feature>
<evidence type="ECO:0000256" key="13">
    <source>
        <dbReference type="PROSITE-ProRule" id="PRU00206"/>
    </source>
</evidence>
<feature type="disulfide bond" evidence="10">
    <location>
        <begin position="2983"/>
        <end position="2992"/>
    </location>
</feature>
<dbReference type="PROSITE" id="PS50050">
    <property type="entry name" value="TNFR_NGFR_2"/>
    <property type="match status" value="1"/>
</dbReference>
<comment type="caution">
    <text evidence="22">The sequence shown here is derived from an EMBL/GenBank/DDBJ whole genome shotgun (WGS) entry which is preliminary data.</text>
</comment>
<keyword evidence="7 10" id="KW-1015">Disulfide bond</keyword>
<dbReference type="CDD" id="cd00054">
    <property type="entry name" value="EGF_CA"/>
    <property type="match status" value="3"/>
</dbReference>
<feature type="disulfide bond" evidence="10">
    <location>
        <begin position="2964"/>
        <end position="2981"/>
    </location>
</feature>
<feature type="disulfide bond" evidence="12">
    <location>
        <begin position="208"/>
        <end position="226"/>
    </location>
</feature>
<dbReference type="Pfam" id="PF07679">
    <property type="entry name" value="I-set"/>
    <property type="match status" value="2"/>
</dbReference>
<keyword evidence="2" id="KW-0964">Secreted</keyword>
<comment type="caution">
    <text evidence="10">Lacks conserved residue(s) required for the propagation of feature annotation.</text>
</comment>
<dbReference type="InterPro" id="IPR036055">
    <property type="entry name" value="LDL_receptor-like_sf"/>
</dbReference>
<dbReference type="SMART" id="SM00192">
    <property type="entry name" value="LDLa"/>
    <property type="match status" value="12"/>
</dbReference>
<feature type="disulfide bond" evidence="12">
    <location>
        <begin position="504"/>
        <end position="516"/>
    </location>
</feature>
<feature type="disulfide bond" evidence="10">
    <location>
        <begin position="981"/>
        <end position="990"/>
    </location>
</feature>
<feature type="disulfide bond" evidence="12">
    <location>
        <begin position="29"/>
        <end position="47"/>
    </location>
</feature>
<dbReference type="PROSITE" id="PS50068">
    <property type="entry name" value="LDLRA_2"/>
    <property type="match status" value="12"/>
</dbReference>
<dbReference type="InterPro" id="IPR002172">
    <property type="entry name" value="LDrepeatLR_classA_rpt"/>
</dbReference>
<dbReference type="GO" id="GO:0005509">
    <property type="term" value="F:calcium ion binding"/>
    <property type="evidence" value="ECO:0007669"/>
    <property type="project" value="InterPro"/>
</dbReference>
<dbReference type="SMART" id="SM00181">
    <property type="entry name" value="EGF"/>
    <property type="match status" value="9"/>
</dbReference>
<feature type="disulfide bond" evidence="12">
    <location>
        <begin position="109"/>
        <end position="121"/>
    </location>
</feature>
<feature type="domain" description="EGF-like" evidence="17">
    <location>
        <begin position="1004"/>
        <end position="1041"/>
    </location>
</feature>
<dbReference type="SMART" id="SM00179">
    <property type="entry name" value="EGF_CA"/>
    <property type="match status" value="3"/>
</dbReference>
<feature type="domain" description="EGF-like" evidence="17">
    <location>
        <begin position="3210"/>
        <end position="3248"/>
    </location>
</feature>
<dbReference type="GO" id="GO:0005886">
    <property type="term" value="C:plasma membrane"/>
    <property type="evidence" value="ECO:0007669"/>
    <property type="project" value="TreeGrafter"/>
</dbReference>
<dbReference type="SMART" id="SM00406">
    <property type="entry name" value="IGv"/>
    <property type="match status" value="4"/>
</dbReference>
<keyword evidence="23" id="KW-1185">Reference proteome</keyword>
<dbReference type="PROSITE" id="PS00022">
    <property type="entry name" value="EGF_1"/>
    <property type="match status" value="7"/>
</dbReference>
<feature type="domain" description="EGF-like" evidence="17">
    <location>
        <begin position="3250"/>
        <end position="3287"/>
    </location>
</feature>
<dbReference type="PROSITE" id="PS50026">
    <property type="entry name" value="EGF_3"/>
    <property type="match status" value="6"/>
</dbReference>
<dbReference type="STRING" id="195883.A0A482WX18"/>
<dbReference type="PANTHER" id="PTHR44170:SF6">
    <property type="entry name" value="CONTACTIN"/>
    <property type="match status" value="1"/>
</dbReference>
<dbReference type="InterPro" id="IPR009030">
    <property type="entry name" value="Growth_fac_rcpt_cys_sf"/>
</dbReference>
<dbReference type="InterPro" id="IPR000742">
    <property type="entry name" value="EGF"/>
</dbReference>
<dbReference type="PANTHER" id="PTHR44170">
    <property type="entry name" value="PROTEIN SIDEKICK"/>
    <property type="match status" value="1"/>
</dbReference>
<feature type="domain" description="Laminin G" evidence="16">
    <location>
        <begin position="3293"/>
        <end position="3474"/>
    </location>
</feature>
<dbReference type="PROSITE" id="PS01209">
    <property type="entry name" value="LDLRA_1"/>
    <property type="match status" value="8"/>
</dbReference>
<name>A0A482WX18_LAOST</name>
<dbReference type="Gene3D" id="2.170.300.10">
    <property type="entry name" value="Tie2 ligand-binding domain superfamily"/>
    <property type="match status" value="2"/>
</dbReference>
<dbReference type="SMART" id="SM00180">
    <property type="entry name" value="EGF_Lam"/>
    <property type="match status" value="5"/>
</dbReference>
<evidence type="ECO:0008006" key="24">
    <source>
        <dbReference type="Google" id="ProtNLM"/>
    </source>
</evidence>
<keyword evidence="5" id="KW-0677">Repeat</keyword>
<dbReference type="InterPro" id="IPR003598">
    <property type="entry name" value="Ig_sub2"/>
</dbReference>
<dbReference type="SUPFAM" id="SSF49899">
    <property type="entry name" value="Concanavalin A-like lectins/glucanases"/>
    <property type="match status" value="3"/>
</dbReference>
<feature type="disulfide bond" evidence="12">
    <location>
        <begin position="484"/>
        <end position="499"/>
    </location>
</feature>
<evidence type="ECO:0000256" key="12">
    <source>
        <dbReference type="PROSITE-ProRule" id="PRU00124"/>
    </source>
</evidence>
<feature type="disulfide bond" evidence="12">
    <location>
        <begin position="284"/>
        <end position="302"/>
    </location>
</feature>
<evidence type="ECO:0000256" key="7">
    <source>
        <dbReference type="ARBA" id="ARBA00023157"/>
    </source>
</evidence>
<feature type="domain" description="Laminin EGF-like" evidence="18">
    <location>
        <begin position="1354"/>
        <end position="1403"/>
    </location>
</feature>
<dbReference type="InterPro" id="IPR000034">
    <property type="entry name" value="Laminin_IV"/>
</dbReference>
<feature type="disulfide bond" evidence="13">
    <location>
        <begin position="1624"/>
        <end position="1639"/>
    </location>
</feature>
<feature type="disulfide bond" evidence="12">
    <location>
        <begin position="511"/>
        <end position="529"/>
    </location>
</feature>
<feature type="disulfide bond" evidence="12">
    <location>
        <begin position="163"/>
        <end position="181"/>
    </location>
</feature>
<feature type="domain" description="Ig-like" evidence="20">
    <location>
        <begin position="2694"/>
        <end position="2777"/>
    </location>
</feature>
<proteinExistence type="predicted"/>
<dbReference type="InterPro" id="IPR013320">
    <property type="entry name" value="ConA-like_dom_sf"/>
</dbReference>
<keyword evidence="6" id="KW-0084">Basement membrane</keyword>
<dbReference type="GO" id="GO:0098609">
    <property type="term" value="P:cell-cell adhesion"/>
    <property type="evidence" value="ECO:0007669"/>
    <property type="project" value="TreeGrafter"/>
</dbReference>
<feature type="disulfide bond" evidence="12">
    <location>
        <begin position="472"/>
        <end position="490"/>
    </location>
</feature>
<feature type="disulfide bond" evidence="12">
    <location>
        <begin position="465"/>
        <end position="477"/>
    </location>
</feature>
<feature type="disulfide bond" evidence="12">
    <location>
        <begin position="277"/>
        <end position="289"/>
    </location>
</feature>
<feature type="disulfide bond" evidence="12">
    <location>
        <begin position="567"/>
        <end position="582"/>
    </location>
</feature>
<dbReference type="FunCoup" id="A0A482WX18">
    <property type="interactions" value="174"/>
</dbReference>
<feature type="disulfide bond" evidence="12">
    <location>
        <begin position="2552"/>
        <end position="2564"/>
    </location>
</feature>
<feature type="domain" description="Ig-like" evidence="20">
    <location>
        <begin position="2066"/>
        <end position="2151"/>
    </location>
</feature>
<dbReference type="Gene3D" id="2.60.120.200">
    <property type="match status" value="3"/>
</dbReference>
<evidence type="ECO:0000256" key="3">
    <source>
        <dbReference type="ARBA" id="ARBA00022530"/>
    </source>
</evidence>
<evidence type="ECO:0000259" key="18">
    <source>
        <dbReference type="PROSITE" id="PS50027"/>
    </source>
</evidence>
<dbReference type="Pfam" id="PF24973">
    <property type="entry name" value="EGF_LMN_ATRN"/>
    <property type="match status" value="1"/>
</dbReference>
<dbReference type="InterPro" id="IPR036179">
    <property type="entry name" value="Ig-like_dom_sf"/>
</dbReference>
<dbReference type="Gene3D" id="2.60.40.10">
    <property type="entry name" value="Immunoglobulins"/>
    <property type="match status" value="12"/>
</dbReference>
<evidence type="ECO:0000256" key="11">
    <source>
        <dbReference type="PROSITE-ProRule" id="PRU00122"/>
    </source>
</evidence>
<feature type="domain" description="EGF-like" evidence="17">
    <location>
        <begin position="955"/>
        <end position="991"/>
    </location>
</feature>
<feature type="domain" description="Ig-like" evidence="20">
    <location>
        <begin position="2465"/>
        <end position="2544"/>
    </location>
</feature>
<feature type="disulfide bond" evidence="12">
    <location>
        <begin position="156"/>
        <end position="168"/>
    </location>
</feature>
<dbReference type="Pfam" id="PF00053">
    <property type="entry name" value="EGF_laminin"/>
    <property type="match status" value="6"/>
</dbReference>
<feature type="disulfide bond" evidence="12">
    <location>
        <begin position="239"/>
        <end position="251"/>
    </location>
</feature>
<keyword evidence="4" id="KW-0732">Signal</keyword>
<feature type="domain" description="Laminin IV type A" evidence="21">
    <location>
        <begin position="715"/>
        <end position="899"/>
    </location>
</feature>
<evidence type="ECO:0000259" key="21">
    <source>
        <dbReference type="PROSITE" id="PS51115"/>
    </source>
</evidence>
<dbReference type="InParanoid" id="A0A482WX18"/>
<dbReference type="GO" id="GO:0030424">
    <property type="term" value="C:axon"/>
    <property type="evidence" value="ECO:0007669"/>
    <property type="project" value="TreeGrafter"/>
</dbReference>
<dbReference type="InterPro" id="IPR001368">
    <property type="entry name" value="TNFR/NGFR_Cys_rich_reg"/>
</dbReference>
<evidence type="ECO:0000259" key="17">
    <source>
        <dbReference type="PROSITE" id="PS50026"/>
    </source>
</evidence>
<feature type="domain" description="Laminin IV type A" evidence="21">
    <location>
        <begin position="1429"/>
        <end position="1609"/>
    </location>
</feature>
<evidence type="ECO:0000256" key="6">
    <source>
        <dbReference type="ARBA" id="ARBA00022869"/>
    </source>
</evidence>
<feature type="disulfide bond" evidence="10">
    <location>
        <begin position="3238"/>
        <end position="3247"/>
    </location>
</feature>
<feature type="domain" description="Ig-like" evidence="20">
    <location>
        <begin position="2373"/>
        <end position="2457"/>
    </location>
</feature>
<feature type="domain" description="Ig-like" evidence="20">
    <location>
        <begin position="1790"/>
        <end position="1873"/>
    </location>
</feature>
<dbReference type="Pfam" id="PF00052">
    <property type="entry name" value="Laminin_B"/>
    <property type="match status" value="3"/>
</dbReference>
<dbReference type="PROSITE" id="PS51115">
    <property type="entry name" value="LAMININ_IVA"/>
    <property type="match status" value="3"/>
</dbReference>
<dbReference type="InterPro" id="IPR023415">
    <property type="entry name" value="LDLR_class-A_CS"/>
</dbReference>
<evidence type="ECO:0000259" key="16">
    <source>
        <dbReference type="PROSITE" id="PS50025"/>
    </source>
</evidence>
<dbReference type="InterPro" id="IPR002049">
    <property type="entry name" value="LE_dom"/>
</dbReference>
<feature type="disulfide bond" evidence="12">
    <location>
        <begin position="340"/>
        <end position="355"/>
    </location>
</feature>
<dbReference type="InterPro" id="IPR056863">
    <property type="entry name" value="LMN_ATRN_NET-like_EGF"/>
</dbReference>
<feature type="disulfide bond" evidence="14">
    <location>
        <begin position="1354"/>
        <end position="1366"/>
    </location>
</feature>
<evidence type="ECO:0000313" key="22">
    <source>
        <dbReference type="EMBL" id="RZF38064.1"/>
    </source>
</evidence>
<comment type="subcellular location">
    <subcellularLocation>
        <location evidence="1">Secreted</location>
        <location evidence="1">Extracellular space</location>
        <location evidence="1">Extracellular matrix</location>
        <location evidence="1">Basement membrane</location>
    </subcellularLocation>
</comment>
<dbReference type="InterPro" id="IPR013098">
    <property type="entry name" value="Ig_I-set"/>
</dbReference>
<feature type="disulfide bond" evidence="12">
    <location>
        <begin position="2571"/>
        <end position="2586"/>
    </location>
</feature>
<feature type="domain" description="Ig-like" evidence="20">
    <location>
        <begin position="1690"/>
        <end position="1780"/>
    </location>
</feature>
<dbReference type="Pfam" id="PF00054">
    <property type="entry name" value="Laminin_G_1"/>
    <property type="match status" value="3"/>
</dbReference>
<protein>
    <recommendedName>
        <fullName evidence="24">Basement membrane-specific heparan sulfate proteoglycan core protein</fullName>
    </recommendedName>
</protein>
<dbReference type="InterPro" id="IPR013783">
    <property type="entry name" value="Ig-like_fold"/>
</dbReference>
<dbReference type="GO" id="GO:0005604">
    <property type="term" value="C:basement membrane"/>
    <property type="evidence" value="ECO:0007669"/>
    <property type="project" value="UniProtKB-SubCell"/>
</dbReference>
<feature type="disulfide bond" evidence="12">
    <location>
        <begin position="2559"/>
        <end position="2577"/>
    </location>
</feature>
<feature type="domain" description="Ig-like" evidence="20">
    <location>
        <begin position="361"/>
        <end position="445"/>
    </location>
</feature>
<dbReference type="Pfam" id="PF00057">
    <property type="entry name" value="Ldl_recept_a"/>
    <property type="match status" value="12"/>
</dbReference>
<dbReference type="SMART" id="SM00281">
    <property type="entry name" value="LamB"/>
    <property type="match status" value="3"/>
</dbReference>
<feature type="disulfide bond" evidence="12">
    <location>
        <begin position="523"/>
        <end position="538"/>
    </location>
</feature>
<feature type="region of interest" description="Disordered" evidence="15">
    <location>
        <begin position="2255"/>
        <end position="2280"/>
    </location>
</feature>
<evidence type="ECO:0000256" key="9">
    <source>
        <dbReference type="ARBA" id="ARBA00023292"/>
    </source>
</evidence>
<feature type="domain" description="Laminin IV type A" evidence="21">
    <location>
        <begin position="1086"/>
        <end position="1266"/>
    </location>
</feature>
<keyword evidence="10" id="KW-0245">EGF-like domain</keyword>
<dbReference type="SMART" id="SM00282">
    <property type="entry name" value="LamG"/>
    <property type="match status" value="3"/>
</dbReference>
<dbReference type="PROSITE" id="PS01248">
    <property type="entry name" value="EGF_LAM_1"/>
    <property type="match status" value="5"/>
</dbReference>
<feature type="disulfide bond" evidence="14">
    <location>
        <begin position="1319"/>
        <end position="1328"/>
    </location>
</feature>
<evidence type="ECO:0000256" key="4">
    <source>
        <dbReference type="ARBA" id="ARBA00022729"/>
    </source>
</evidence>
<feature type="repeat" description="TNFR-Cys" evidence="13">
    <location>
        <begin position="1623"/>
        <end position="1669"/>
    </location>
</feature>
<dbReference type="Pfam" id="PF13927">
    <property type="entry name" value="Ig_3"/>
    <property type="match status" value="5"/>
</dbReference>
<evidence type="ECO:0000256" key="10">
    <source>
        <dbReference type="PROSITE-ProRule" id="PRU00076"/>
    </source>
</evidence>
<feature type="disulfide bond" evidence="10">
    <location>
        <begin position="1031"/>
        <end position="1040"/>
    </location>
</feature>
<dbReference type="SUPFAM" id="SSF57424">
    <property type="entry name" value="LDL receptor-like module"/>
    <property type="match status" value="12"/>
</dbReference>
<dbReference type="FunFam" id="2.10.25.10:FF:000106">
    <property type="entry name" value="Heparan sulfate proteoglycan 2"/>
    <property type="match status" value="1"/>
</dbReference>
<dbReference type="SUPFAM" id="SSF57196">
    <property type="entry name" value="EGF/Laminin"/>
    <property type="match status" value="4"/>
</dbReference>
<evidence type="ECO:0000256" key="8">
    <source>
        <dbReference type="ARBA" id="ARBA00023180"/>
    </source>
</evidence>
<dbReference type="PROSITE" id="PS50835">
    <property type="entry name" value="IG_LIKE"/>
    <property type="match status" value="12"/>
</dbReference>
<keyword evidence="8" id="KW-0325">Glycoprotein</keyword>
<dbReference type="InterPro" id="IPR013106">
    <property type="entry name" value="Ig_V-set"/>
</dbReference>
<dbReference type="Gene3D" id="4.10.400.10">
    <property type="entry name" value="Low-density Lipoprotein Receptor"/>
    <property type="match status" value="12"/>
</dbReference>
<reference evidence="22 23" key="1">
    <citation type="journal article" date="2017" name="Gigascience">
        <title>Genome sequence of the small brown planthopper, Laodelphax striatellus.</title>
        <authorList>
            <person name="Zhu J."/>
            <person name="Jiang F."/>
            <person name="Wang X."/>
            <person name="Yang P."/>
            <person name="Bao Y."/>
            <person name="Zhao W."/>
            <person name="Wang W."/>
            <person name="Lu H."/>
            <person name="Wang Q."/>
            <person name="Cui N."/>
            <person name="Li J."/>
            <person name="Chen X."/>
            <person name="Luo L."/>
            <person name="Yu J."/>
            <person name="Kang L."/>
            <person name="Cui F."/>
        </authorList>
    </citation>
    <scope>NUCLEOTIDE SEQUENCE [LARGE SCALE GENOMIC DNA]</scope>
    <source>
        <strain evidence="22">Lst14</strain>
    </source>
</reference>
<feature type="domain" description="Ig-like" evidence="20">
    <location>
        <begin position="1975"/>
        <end position="2059"/>
    </location>
</feature>
<feature type="domain" description="TNFR-Cys" evidence="19">
    <location>
        <begin position="1623"/>
        <end position="1669"/>
    </location>
</feature>
<dbReference type="Proteomes" id="UP000291343">
    <property type="component" value="Unassembled WGS sequence"/>
</dbReference>
<feature type="disulfide bond" evidence="10">
    <location>
        <begin position="3277"/>
        <end position="3286"/>
    </location>
</feature>
<feature type="domain" description="Ig-like" evidence="20">
    <location>
        <begin position="2597"/>
        <end position="2665"/>
    </location>
</feature>
<dbReference type="CDD" id="cd00112">
    <property type="entry name" value="LDLa"/>
    <property type="match status" value="12"/>
</dbReference>
<evidence type="ECO:0000259" key="19">
    <source>
        <dbReference type="PROSITE" id="PS50050"/>
    </source>
</evidence>
<accession>A0A482WX18</accession>
<feature type="disulfide bond" evidence="12">
    <location>
        <begin position="128"/>
        <end position="143"/>
    </location>
</feature>
<dbReference type="SUPFAM" id="SSF48726">
    <property type="entry name" value="Immunoglobulin"/>
    <property type="match status" value="12"/>
</dbReference>
<feature type="disulfide bond" evidence="12">
    <location>
        <begin position="201"/>
        <end position="213"/>
    </location>
</feature>
<feature type="disulfide bond" evidence="12">
    <location>
        <begin position="258"/>
        <end position="273"/>
    </location>
</feature>
<organism evidence="22 23">
    <name type="scientific">Laodelphax striatellus</name>
    <name type="common">Small brown planthopper</name>
    <name type="synonym">Delphax striatella</name>
    <dbReference type="NCBI Taxonomy" id="195883"/>
    <lineage>
        <taxon>Eukaryota</taxon>
        <taxon>Metazoa</taxon>
        <taxon>Ecdysozoa</taxon>
        <taxon>Arthropoda</taxon>
        <taxon>Hexapoda</taxon>
        <taxon>Insecta</taxon>
        <taxon>Pterygota</taxon>
        <taxon>Neoptera</taxon>
        <taxon>Paraneoptera</taxon>
        <taxon>Hemiptera</taxon>
        <taxon>Auchenorrhyncha</taxon>
        <taxon>Fulgoroidea</taxon>
        <taxon>Delphacidae</taxon>
        <taxon>Criomorphinae</taxon>
        <taxon>Laodelphax</taxon>
    </lineage>
</organism>
<evidence type="ECO:0000259" key="20">
    <source>
        <dbReference type="PROSITE" id="PS50835"/>
    </source>
</evidence>
<dbReference type="Gene3D" id="2.10.25.10">
    <property type="entry name" value="Laminin"/>
    <property type="match status" value="6"/>
</dbReference>
<feature type="disulfide bond" evidence="12">
    <location>
        <begin position="88"/>
        <end position="103"/>
    </location>
</feature>
<dbReference type="SMART" id="SM00408">
    <property type="entry name" value="IGc2"/>
    <property type="match status" value="12"/>
</dbReference>
<feature type="disulfide bond" evidence="12">
    <location>
        <begin position="220"/>
        <end position="235"/>
    </location>
</feature>
<dbReference type="FunFam" id="4.10.400.10:FF:000065">
    <property type="entry name" value="Transmembrane protease serine 7"/>
    <property type="match status" value="1"/>
</dbReference>
<sequence length="3502" mass="385982">MTRCDQKVDCPEDQADEEGCPCSTREWQCNDGSCIPMSMKCDGKRDCPTPGDDSDERNCPPRECQPHEFRCHHSTAQNPRCIPASRRCDRAYDCEDGSDERNCTAQTSCSGDSFRCGDNSCIHGTLVCDGQPDCNDGSDEDNCDDVAPTDENYVACLPDEFRCNNGDCIYKYLVCDQINDCIDKSDETNCPTPDLTQPPTCAPSEFTCFNGQCVRGSAHCNGVFDCMDQSDEHNCIRSCSQNEFRCRNGNCIPSSYVCDRRQDCSDNSDETNCTKECRPDEFQCSNGQCIPRYRYCDRSPDCLDGSDESNCPRPPQPVSCAWNQFACSSGDQCVPKSTLCDKRRNCNDGSDEFNCANNVLEELNLKTYPDEQKIKESRDVVFQCRDEGPLRAHVRWAKANGFPLPPGSTDINGRLEMHNIQISDGGTYICEAIGYPPSTPGAKVSVILQVEPFPQQPVTRPPEACALDEATCSNGDCIKKQEVCNGRYDCTDGSDEQRCNPLGCEPNQFTCDNRKCVQKTWMCDSDNDCGDWSDERSCGTTSPGSRCKYNEFECAKANQCIPKSFHCDMEVDCQDQSDEIGCSAVTQDLSVPLPPLVAVDQGGTFTAHCRMIGVPTPDSDQGAYSCEGLNSRGSTFANPDVFLMMNKPNTTSSTCPAGQFNNLAARPEECISCFCFGATSDCSSANLFIYQFPPPVDHHELLDVYFHPDGSVNINDHSSVQSSVRSNRQRNGFQILSFPTETPNYYENYYPFYVMPDNDEQGSYLKSYGGYLTYSVLFNGKGQPVDHVPDVIMKGNGYILVHRGQPLSPGREHKQRIRLFRGEWYKVKDPKTGPGTYVPQGGVLATREDIMMTLVNVENILIKAQYLSGPGIETTISNINMDSAGLSNVGLGQAAFVEECRCPIGYSGLSCEQCAPGFMRHSSGPWLGHCKSVQESCRPGTYGDPSRNIPCEPCPCPLTNPSNQFGRTCYLDTDGQPTCNCEPGYQGRRCEQCARGYSGNPFVPGDHCKREFCDPAGSLSQSPDQYGQCTCKDFTTGPQCNHCKPNTFHLSSIHKKGCISCFCMGITQECTSLKWYRNQITSAFSTSTQDFKLAESSEPTKEITEGLYVDQQNGELVYRDFTKPDVYYWVLPARFLGDRISSYGGYLNYTIRYVPTPGGQSSRNNAPDVELISANHFRLRYYNNDNPVEPNRPVTISVPIIEHKWQREDGKTAERENFLMALADLNAILIKATYTTNTQSASLITVSLDTADERNTNQPRTSEVELCTCPPGYKGFSCEDCDTGYTRTDNGLYLGICEECKCNGHSSQCDPDNGKCYNCRDHTEGDFCDRCQPGYRGNPQRGEPCVRDDDSYQCTCDERGSLSRECRGNECVDCKRNVEGPRCERCRKGTFDLSADHPEGCLECFCSSVSDDCQSANLYITQIPMLIIDNNHGFTLTDSNREDIISDGFKLIPQKNEIGFNLQNQQRSRLFWSLPREFTGNKVTSYGGNLTFSQRFNILPKGKPTTDIDVQIVGNGISLFWRRGSDLPPDELNVQTIPLVPGDWRRLDRQQGQKVASREDIMTVLSSIEAIIIRAAHNTDVTWTFLSDVSLATAVPQVTGQKKATYIESCRCPVGYQGTSCESCSPGYYRDHENQCNKCPCNNNEESCSLGSGSRVVCHCKPSFTGTYCDSLETATPGPVTDSPSVLPQPTISISMGEPTYRIALIGETVRMNCYGRSLTPDRVVSLKWSKDGGELPRGRYDDNMQGLLTISNIRPSDSGVYICTASDGYSFVTEQARLYVEDTHRNVAPKVTVTPAYLTVREGDPVEFRCLATGTPTPVSQWIGQGGMNRQASFTGGLFYINAARREDEGTYECTATNVAGSDAKRVVLKVESTRIPIDNASSILSVEPKEFVGSVGETVELQCLSLMVDYTTHWNRSGQPLPSYAQDRDGVLTIYNAKPSDSGIYICYGVSLSNGHRVQTQTRVSVESRSAPPKVMIEPESQTILQGMSGEIRCLASGDPPPNVKWTKQQERDYFPPNVQVVGNILRITSARVEDRGLYVCLAENSAGSSRGAARVEVEPREPPQAVIYPQEYNTVIEGGSVMVQCRVTAGIPTPRLHWSRSDGRPIPYGSELPGGALRLMKVSMQDKGQYLCNVSNDVGSVTAVASVDVQQLPVIHMRPAGPLLTVRLGQSVRLECSASGHPPPSVTWSPPDKYGGLRGLASGPTYELRKEVAVYEINEVQARDEGIYTCKAQSSYDTAEEEIQLLISNELDVGPTRGDVPAPSSSSSAQHPLTQGAEGKVELDETNFRLPTGAQAHIRCVARGNDNLYLKWVKDNGLPLPPEFYSRDGVLYLNNVQREDAGFYTCLGLSPTDNAVLFTATASLKVIELPRITLDPERQFKRPGESAQIRCIAHGDQPINISWAAVGRNLPPSVSNDRGYLTFSSIVPEDAGHYICRARNPYGDAEAVAEVIVNSRTNYTHPVVTAEDRNPRAFEGSDITLRCDSDPATNITWSRYPGQLPQTSRLIGNALYINFLRPEDSGRYVCDAISASGVRSSDHINLYVTPKKCDWRQFQCLSGQCVPDTAVCDGYPQCPDRSDERNCSFRLGRGASDVNLRITPSKDVVSIGDDVELQCVATGSPKTEITWTQFGDTYSANVHDDHDTVRITGATLSNRGLYKCKAPKVTGYGEPEYVEAEYILNVLDPPNTPRPSSEEREAQKRSAAYGDMVVLDCDAQLLPPVVYSWMKEAGEIQPNTNTRQGRLVIPYATSADAGLYVCSAQSGDIRINIPTILTVTRAVPFFSQAPVSYIAVPTLRDANLEFEIEISFKPEQYDGLILYNSQSRDGSGDFVSFGMKNGLLEFRFDVGSGLAIIRNDRPIQLSQWHTVQLHRVRKEGKMYVDGKGPFTGLGSGAFVQLDLLEPLFLGGVPSFANVNKQAGLNSGFVGCISRLVIGKKEVDIIKETLTKEGVTDCETCAVNPCENNGVCQEAQTKQGYKCICPRGFRGENCSYIGDPCYQGACGSGKCVSSGSGLKCMCPLNKAGDRCERSISIVQPAFSGESYLAYPAPKANHKLKIALKINPSEVSDSLLLYSAQNEQGTGDFVSLSIKDRHVEFRFNSGQGPVILRSRHELKPGHWVTISAVRDQKEDGRTIHSRLAVDKEAHVSKSEPPHKAALSLRTFVFVGGINRQSGMRLAPDVGVEVSGLDLDLLRSVMESSNVQECSDMHGDLCNLNPCQNNAVCRPTSHPPRYICDCQSGFSGVHCEHENNMCKLLSPCHNGAKCTGTSSSYYCDCPLGYSGPTCSIREEFTTEVSFKGNGYIELDKRLLPHTNPNEKEIVTIEFSTDKPNSILFWHGQSPEEDGRDQDFLSLAVVNGHLEMSWELGDGPGLIRSPKRVDDGMKHTVQMMRTGQTGSFSVDNTMKVQADSPGTMTRLNTNGNIFIGGLPDIEKMTDRRYTEGLDGCIHLIQIQNSGVINLMDEAVNGVNVGRCTRNDFDDYSNDIAAPIHTHIHRGDVQIH</sequence>
<feature type="disulfide bond" evidence="11">
    <location>
        <begin position="3447"/>
        <end position="3474"/>
    </location>
</feature>
<dbReference type="PROSITE" id="PS50025">
    <property type="entry name" value="LAM_G_DOMAIN"/>
    <property type="match status" value="3"/>
</dbReference>
<dbReference type="GO" id="GO:0048513">
    <property type="term" value="P:animal organ development"/>
    <property type="evidence" value="ECO:0007669"/>
    <property type="project" value="UniProtKB-ARBA"/>
</dbReference>
<dbReference type="Pfam" id="PF00047">
    <property type="entry name" value="ig"/>
    <property type="match status" value="2"/>
</dbReference>
<dbReference type="PROSITE" id="PS50027">
    <property type="entry name" value="EGF_LAM_2"/>
    <property type="match status" value="3"/>
</dbReference>
<dbReference type="InterPro" id="IPR007110">
    <property type="entry name" value="Ig-like_dom"/>
</dbReference>
<keyword evidence="3" id="KW-0272">Extracellular matrix</keyword>
<dbReference type="EMBL" id="QKKF02022824">
    <property type="protein sequence ID" value="RZF38064.1"/>
    <property type="molecule type" value="Genomic_DNA"/>
</dbReference>
<feature type="domain" description="Laminin EGF-like" evidence="18">
    <location>
        <begin position="1012"/>
        <end position="1060"/>
    </location>
</feature>
<feature type="disulfide bond" evidence="12">
    <location>
        <begin position="296"/>
        <end position="311"/>
    </location>
</feature>
<dbReference type="FunFam" id="4.10.400.10:FF:000034">
    <property type="entry name" value="Low-density lipoprotein receptor-related protein 2"/>
    <property type="match status" value="2"/>
</dbReference>
<dbReference type="OrthoDB" id="10055367at2759"/>
<feature type="disulfide bond" evidence="12">
    <location>
        <begin position="246"/>
        <end position="264"/>
    </location>
</feature>
<dbReference type="CDD" id="cd00096">
    <property type="entry name" value="Ig"/>
    <property type="match status" value="1"/>
</dbReference>
<feature type="disulfide bond" evidence="10">
    <location>
        <begin position="2999"/>
        <end position="3009"/>
    </location>
</feature>
<feature type="domain" description="Laminin G" evidence="16">
    <location>
        <begin position="2782"/>
        <end position="2959"/>
    </location>
</feature>
<dbReference type="GO" id="GO:0007411">
    <property type="term" value="P:axon guidance"/>
    <property type="evidence" value="ECO:0007669"/>
    <property type="project" value="TreeGrafter"/>
</dbReference>
<feature type="domain" description="Laminin EGF-like" evidence="18">
    <location>
        <begin position="1300"/>
        <end position="1347"/>
    </location>
</feature>
<evidence type="ECO:0000256" key="2">
    <source>
        <dbReference type="ARBA" id="ARBA00022525"/>
    </source>
</evidence>
<feature type="domain" description="Ig-like" evidence="20">
    <location>
        <begin position="1878"/>
        <end position="1967"/>
    </location>
</feature>
<feature type="domain" description="EGF-like" evidence="17">
    <location>
        <begin position="2995"/>
        <end position="3030"/>
    </location>
</feature>
<feature type="domain" description="Ig-like" evidence="20">
    <location>
        <begin position="2266"/>
        <end position="2366"/>
    </location>
</feature>
<dbReference type="CDD" id="cd00055">
    <property type="entry name" value="EGF_Lam"/>
    <property type="match status" value="4"/>
</dbReference>
<dbReference type="InterPro" id="IPR001881">
    <property type="entry name" value="EGF-like_Ca-bd_dom"/>
</dbReference>